<proteinExistence type="predicted"/>
<protein>
    <submittedName>
        <fullName evidence="3">Catechol 2,3-dioxygenase-like lactoylglutathione lyase family enzyme</fullName>
    </submittedName>
</protein>
<dbReference type="GO" id="GO:0004493">
    <property type="term" value="F:methylmalonyl-CoA epimerase activity"/>
    <property type="evidence" value="ECO:0007669"/>
    <property type="project" value="TreeGrafter"/>
</dbReference>
<organism evidence="3 4">
    <name type="scientific">Nocardioides thalensis</name>
    <dbReference type="NCBI Taxonomy" id="1914755"/>
    <lineage>
        <taxon>Bacteria</taxon>
        <taxon>Bacillati</taxon>
        <taxon>Actinomycetota</taxon>
        <taxon>Actinomycetes</taxon>
        <taxon>Propionibacteriales</taxon>
        <taxon>Nocardioidaceae</taxon>
        <taxon>Nocardioides</taxon>
    </lineage>
</organism>
<dbReference type="EMBL" id="JACCFP010000001">
    <property type="protein sequence ID" value="NYI99981.1"/>
    <property type="molecule type" value="Genomic_DNA"/>
</dbReference>
<dbReference type="Proteomes" id="UP000530424">
    <property type="component" value="Unassembled WGS sequence"/>
</dbReference>
<reference evidence="3 4" key="1">
    <citation type="submission" date="2020-07" db="EMBL/GenBank/DDBJ databases">
        <title>Sequencing the genomes of 1000 actinobacteria strains.</title>
        <authorList>
            <person name="Klenk H.-P."/>
        </authorList>
    </citation>
    <scope>NUCLEOTIDE SEQUENCE [LARGE SCALE GENOMIC DNA]</scope>
    <source>
        <strain evidence="3 4">DSM 103833</strain>
    </source>
</reference>
<dbReference type="GO" id="GO:0051213">
    <property type="term" value="F:dioxygenase activity"/>
    <property type="evidence" value="ECO:0007669"/>
    <property type="project" value="UniProtKB-KW"/>
</dbReference>
<dbReference type="SUPFAM" id="SSF54593">
    <property type="entry name" value="Glyoxalase/Bleomycin resistance protein/Dihydroxybiphenyl dioxygenase"/>
    <property type="match status" value="1"/>
</dbReference>
<dbReference type="InterPro" id="IPR029068">
    <property type="entry name" value="Glyas_Bleomycin-R_OHBP_Dase"/>
</dbReference>
<keyword evidence="3" id="KW-0456">Lyase</keyword>
<keyword evidence="1" id="KW-0479">Metal-binding</keyword>
<sequence>MPISVRYLVDDVEEAVRFYTDDLGFELREQHPPAIAIVSKDGLTLWLAGPPSSAARPMPDGSTPEPGGWNRFVLEVDDLAALVDALRDNGVPFRNEIVEGPGGQQILVEDPSGNVIELFERAAR</sequence>
<dbReference type="Pfam" id="PF00903">
    <property type="entry name" value="Glyoxalase"/>
    <property type="match status" value="1"/>
</dbReference>
<dbReference type="InterPro" id="IPR051785">
    <property type="entry name" value="MMCE/EMCE_epimerase"/>
</dbReference>
<accession>A0A853BZT7</accession>
<comment type="caution">
    <text evidence="3">The sequence shown here is derived from an EMBL/GenBank/DDBJ whole genome shotgun (WGS) entry which is preliminary data.</text>
</comment>
<dbReference type="Gene3D" id="3.10.180.10">
    <property type="entry name" value="2,3-Dihydroxybiphenyl 1,2-Dioxygenase, domain 1"/>
    <property type="match status" value="1"/>
</dbReference>
<dbReference type="PANTHER" id="PTHR43048">
    <property type="entry name" value="METHYLMALONYL-COA EPIMERASE"/>
    <property type="match status" value="1"/>
</dbReference>
<evidence type="ECO:0000313" key="4">
    <source>
        <dbReference type="Proteomes" id="UP000530424"/>
    </source>
</evidence>
<evidence type="ECO:0000256" key="1">
    <source>
        <dbReference type="ARBA" id="ARBA00022723"/>
    </source>
</evidence>
<keyword evidence="3" id="KW-0560">Oxidoreductase</keyword>
<dbReference type="CDD" id="cd06587">
    <property type="entry name" value="VOC"/>
    <property type="match status" value="1"/>
</dbReference>
<dbReference type="InterPro" id="IPR004360">
    <property type="entry name" value="Glyas_Fos-R_dOase_dom"/>
</dbReference>
<name>A0A853BZT7_9ACTN</name>
<feature type="domain" description="VOC" evidence="2">
    <location>
        <begin position="1"/>
        <end position="121"/>
    </location>
</feature>
<dbReference type="GO" id="GO:0016829">
    <property type="term" value="F:lyase activity"/>
    <property type="evidence" value="ECO:0007669"/>
    <property type="project" value="UniProtKB-KW"/>
</dbReference>
<dbReference type="PANTHER" id="PTHR43048:SF3">
    <property type="entry name" value="METHYLMALONYL-COA EPIMERASE, MITOCHONDRIAL"/>
    <property type="match status" value="1"/>
</dbReference>
<dbReference type="RefSeq" id="WP_246303471.1">
    <property type="nucleotide sequence ID" value="NZ_JACCFP010000001.1"/>
</dbReference>
<evidence type="ECO:0000259" key="2">
    <source>
        <dbReference type="PROSITE" id="PS51819"/>
    </source>
</evidence>
<keyword evidence="3" id="KW-0223">Dioxygenase</keyword>
<dbReference type="InterPro" id="IPR037523">
    <property type="entry name" value="VOC_core"/>
</dbReference>
<keyword evidence="4" id="KW-1185">Reference proteome</keyword>
<dbReference type="GO" id="GO:0046872">
    <property type="term" value="F:metal ion binding"/>
    <property type="evidence" value="ECO:0007669"/>
    <property type="project" value="UniProtKB-KW"/>
</dbReference>
<evidence type="ECO:0000313" key="3">
    <source>
        <dbReference type="EMBL" id="NYI99981.1"/>
    </source>
</evidence>
<dbReference type="PROSITE" id="PS51819">
    <property type="entry name" value="VOC"/>
    <property type="match status" value="1"/>
</dbReference>
<gene>
    <name evidence="3" type="ORF">HNR19_000680</name>
</gene>
<dbReference type="AlphaFoldDB" id="A0A853BZT7"/>
<dbReference type="GO" id="GO:0046491">
    <property type="term" value="P:L-methylmalonyl-CoA metabolic process"/>
    <property type="evidence" value="ECO:0007669"/>
    <property type="project" value="TreeGrafter"/>
</dbReference>